<evidence type="ECO:0000313" key="2">
    <source>
        <dbReference type="Proteomes" id="UP000248662"/>
    </source>
</evidence>
<organism evidence="1 2">
    <name type="scientific">Acinetobacter baumannii</name>
    <dbReference type="NCBI Taxonomy" id="470"/>
    <lineage>
        <taxon>Bacteria</taxon>
        <taxon>Pseudomonadati</taxon>
        <taxon>Pseudomonadota</taxon>
        <taxon>Gammaproteobacteria</taxon>
        <taxon>Moraxellales</taxon>
        <taxon>Moraxellaceae</taxon>
        <taxon>Acinetobacter</taxon>
        <taxon>Acinetobacter calcoaceticus/baumannii complex</taxon>
    </lineage>
</organism>
<gene>
    <name evidence="1" type="ORF">DOL94_00885</name>
</gene>
<reference evidence="1 2" key="1">
    <citation type="submission" date="2018-06" db="EMBL/GenBank/DDBJ databases">
        <title>Carbapenemase-producing Acinetobacter spp. from environmental sources in an hospital from French Polynesia.</title>
        <authorList>
            <person name="Bonnin R.A."/>
            <person name="Levy M."/>
            <person name="Cuzon G."/>
            <person name="Dortet L."/>
            <person name="Naas T."/>
        </authorList>
    </citation>
    <scope>NUCLEOTIDE SEQUENCE [LARGE SCALE GENOMIC DNA]</scope>
    <source>
        <strain evidence="1 2">R10</strain>
    </source>
</reference>
<protein>
    <submittedName>
        <fullName evidence="1">Uncharacterized protein</fullName>
    </submittedName>
</protein>
<dbReference type="AlphaFoldDB" id="A0A3F3MSS4"/>
<sequence>MSEFKVNQILVKRNTFNQPSKSKSLWKVVYVYTDAVEVVPLKDGKELKMLQGIYGSAMFNPASNEEIAAGHRIESSNDQAISDCSVSNLCQNDTQNSLPIKQENQDIGDDSHIENHISPLCKTIGGQS</sequence>
<dbReference type="EMBL" id="QKWF01000004">
    <property type="protein sequence ID" value="PZM19055.1"/>
    <property type="molecule type" value="Genomic_DNA"/>
</dbReference>
<proteinExistence type="predicted"/>
<name>A0A3F3MSS4_ACIBA</name>
<accession>A0A3F3MSS4</accession>
<dbReference type="RefSeq" id="WP_111034194.1">
    <property type="nucleotide sequence ID" value="NZ_QKWF01000004.1"/>
</dbReference>
<evidence type="ECO:0000313" key="1">
    <source>
        <dbReference type="EMBL" id="PZM19055.1"/>
    </source>
</evidence>
<dbReference type="Proteomes" id="UP000248662">
    <property type="component" value="Unassembled WGS sequence"/>
</dbReference>
<comment type="caution">
    <text evidence="1">The sequence shown here is derived from an EMBL/GenBank/DDBJ whole genome shotgun (WGS) entry which is preliminary data.</text>
</comment>